<reference evidence="1 2" key="1">
    <citation type="submission" date="2016-10" db="EMBL/GenBank/DDBJ databases">
        <title>Genome sequence of the ascomycete fungus Penicillium subrubescens.</title>
        <authorList>
            <person name="De Vries R.P."/>
            <person name="Peng M."/>
            <person name="Dilokpimol A."/>
            <person name="Hilden K."/>
            <person name="Makela M.R."/>
            <person name="Grigoriev I."/>
            <person name="Riley R."/>
            <person name="Granchi Z."/>
        </authorList>
    </citation>
    <scope>NUCLEOTIDE SEQUENCE [LARGE SCALE GENOMIC DNA]</scope>
    <source>
        <strain evidence="1 2">CBS 132785</strain>
    </source>
</reference>
<dbReference type="Proteomes" id="UP000186955">
    <property type="component" value="Unassembled WGS sequence"/>
</dbReference>
<comment type="caution">
    <text evidence="1">The sequence shown here is derived from an EMBL/GenBank/DDBJ whole genome shotgun (WGS) entry which is preliminary data.</text>
</comment>
<organism evidence="1 2">
    <name type="scientific">Penicillium subrubescens</name>
    <dbReference type="NCBI Taxonomy" id="1316194"/>
    <lineage>
        <taxon>Eukaryota</taxon>
        <taxon>Fungi</taxon>
        <taxon>Dikarya</taxon>
        <taxon>Ascomycota</taxon>
        <taxon>Pezizomycotina</taxon>
        <taxon>Eurotiomycetes</taxon>
        <taxon>Eurotiomycetidae</taxon>
        <taxon>Eurotiales</taxon>
        <taxon>Aspergillaceae</taxon>
        <taxon>Penicillium</taxon>
    </lineage>
</organism>
<protein>
    <submittedName>
        <fullName evidence="1">Uncharacterized protein</fullName>
    </submittedName>
</protein>
<accession>A0A1Q5SU02</accession>
<evidence type="ECO:0000313" key="1">
    <source>
        <dbReference type="EMBL" id="OKO91479.1"/>
    </source>
</evidence>
<sequence>MSSFKSDQARFTAYTANHRRASVEISRLMQLVWRRIRTEDAAIIPCIVYLNDSV</sequence>
<keyword evidence="2" id="KW-1185">Reference proteome</keyword>
<name>A0A1Q5SU02_9EURO</name>
<dbReference type="AlphaFoldDB" id="A0A1Q5SU02"/>
<dbReference type="EMBL" id="MNBE01000747">
    <property type="protein sequence ID" value="OKO91479.1"/>
    <property type="molecule type" value="Genomic_DNA"/>
</dbReference>
<evidence type="ECO:0000313" key="2">
    <source>
        <dbReference type="Proteomes" id="UP000186955"/>
    </source>
</evidence>
<gene>
    <name evidence="1" type="ORF">PENSUB_13091</name>
</gene>
<proteinExistence type="predicted"/>